<keyword evidence="1" id="KW-0472">Membrane</keyword>
<dbReference type="Proteomes" id="UP000886597">
    <property type="component" value="Unassembled WGS sequence"/>
</dbReference>
<sequence length="64" mass="7537">MKGIRRFGFMIAVLLIGITIGHFGLFISALFVCPLITLWLLLWDDKKNTQSEYKHQMHRYQTKP</sequence>
<proteinExistence type="predicted"/>
<protein>
    <submittedName>
        <fullName evidence="3">Uncharacterized protein</fullName>
    </submittedName>
</protein>
<reference evidence="3" key="2">
    <citation type="journal article" date="2020" name="Int. Dairy J.">
        <title>Lactic acid bacterial diversity in Brie cheese focusing on salt concentration and pH of isolation medium and characterisation of halophilic and alkaliphilic lactic acid bacterial isolates.</title>
        <authorList>
            <person name="Unno R."/>
            <person name="Matsutani M."/>
            <person name="Suzuki T."/>
            <person name="Kodama K."/>
            <person name="Matsushita H."/>
            <person name="Yamasato K."/>
            <person name="Koizumi Y."/>
            <person name="Ishikawa M."/>
        </authorList>
    </citation>
    <scope>NUCLEOTIDE SEQUENCE</scope>
    <source>
        <strain evidence="3">7C1</strain>
        <strain evidence="2">8C4</strain>
    </source>
</reference>
<dbReference type="RefSeq" id="WP_124005480.1">
    <property type="nucleotide sequence ID" value="NZ_BJYN01000050.1"/>
</dbReference>
<dbReference type="GeneID" id="69984887"/>
<accession>A0AAN4RIH9</accession>
<name>A0AAN4RIH9_9ENTE</name>
<keyword evidence="5" id="KW-1185">Reference proteome</keyword>
<dbReference type="EMBL" id="BKBO01000001">
    <property type="protein sequence ID" value="GEQ48274.1"/>
    <property type="molecule type" value="Genomic_DNA"/>
</dbReference>
<evidence type="ECO:0000313" key="5">
    <source>
        <dbReference type="Proteomes" id="UP000886607"/>
    </source>
</evidence>
<evidence type="ECO:0000313" key="4">
    <source>
        <dbReference type="Proteomes" id="UP000886597"/>
    </source>
</evidence>
<gene>
    <name evidence="2" type="ORF">TK11N_01260</name>
    <name evidence="3" type="ORF">TK2N_01260</name>
</gene>
<comment type="caution">
    <text evidence="3">The sequence shown here is derived from an EMBL/GenBank/DDBJ whole genome shotgun (WGS) entry which is preliminary data.</text>
</comment>
<evidence type="ECO:0000256" key="1">
    <source>
        <dbReference type="SAM" id="Phobius"/>
    </source>
</evidence>
<dbReference type="KEGG" id="tkr:C7K43_02925"/>
<evidence type="ECO:0000313" key="3">
    <source>
        <dbReference type="EMBL" id="GEQ53282.1"/>
    </source>
</evidence>
<feature type="transmembrane region" description="Helical" evidence="1">
    <location>
        <begin position="12"/>
        <end position="42"/>
    </location>
</feature>
<reference evidence="3" key="1">
    <citation type="submission" date="2019-08" db="EMBL/GenBank/DDBJ databases">
        <authorList>
            <person name="Ishikawa M."/>
            <person name="Suzuki T."/>
            <person name="Matsutani M."/>
        </authorList>
    </citation>
    <scope>NUCLEOTIDE SEQUENCE</scope>
    <source>
        <strain evidence="3">7C1</strain>
        <strain evidence="2">8C4</strain>
    </source>
</reference>
<organism evidence="3 4">
    <name type="scientific">Tetragenococcus koreensis</name>
    <dbReference type="NCBI Taxonomy" id="290335"/>
    <lineage>
        <taxon>Bacteria</taxon>
        <taxon>Bacillati</taxon>
        <taxon>Bacillota</taxon>
        <taxon>Bacilli</taxon>
        <taxon>Lactobacillales</taxon>
        <taxon>Enterococcaceae</taxon>
        <taxon>Tetragenococcus</taxon>
    </lineage>
</organism>
<keyword evidence="1" id="KW-0812">Transmembrane</keyword>
<keyword evidence="1" id="KW-1133">Transmembrane helix</keyword>
<dbReference type="EMBL" id="BKBQ01000001">
    <property type="protein sequence ID" value="GEQ53282.1"/>
    <property type="molecule type" value="Genomic_DNA"/>
</dbReference>
<evidence type="ECO:0000313" key="2">
    <source>
        <dbReference type="EMBL" id="GEQ48274.1"/>
    </source>
</evidence>
<dbReference type="AlphaFoldDB" id="A0AAN4RIH9"/>
<dbReference type="Proteomes" id="UP000886607">
    <property type="component" value="Unassembled WGS sequence"/>
</dbReference>